<evidence type="ECO:0000259" key="1">
    <source>
        <dbReference type="SMART" id="SM00382"/>
    </source>
</evidence>
<evidence type="ECO:0000313" key="2">
    <source>
        <dbReference type="EMBL" id="QWZ07925.1"/>
    </source>
</evidence>
<dbReference type="KEGG" id="nps:KRR39_21570"/>
<protein>
    <submittedName>
        <fullName evidence="2">ATP-binding protein</fullName>
    </submittedName>
</protein>
<organism evidence="2 3">
    <name type="scientific">Nocardioides panacis</name>
    <dbReference type="NCBI Taxonomy" id="2849501"/>
    <lineage>
        <taxon>Bacteria</taxon>
        <taxon>Bacillati</taxon>
        <taxon>Actinomycetota</taxon>
        <taxon>Actinomycetes</taxon>
        <taxon>Propionibacteriales</taxon>
        <taxon>Nocardioidaceae</taxon>
        <taxon>Nocardioides</taxon>
    </lineage>
</organism>
<name>A0A975XZZ7_9ACTN</name>
<proteinExistence type="predicted"/>
<gene>
    <name evidence="2" type="ORF">KRR39_21570</name>
</gene>
<sequence>MTGPRLLLLNGPPGVGKSTIARRYADEHAGVLALDADRLRGLVGGSAERFEETGEVVRRLALAMLAEHLRGGRDVVLPQYLGRVSELERFERAARDAGGAVHHLVLLDDADACVRRFGSRGDREDDPWHAQVRDAVAASGGEELLRAMHARLLDVLAARPAAVVVPSREGHPAATYDAVLAALVRG</sequence>
<feature type="domain" description="AAA+ ATPase" evidence="1">
    <location>
        <begin position="3"/>
        <end position="159"/>
    </location>
</feature>
<keyword evidence="3" id="KW-1185">Reference proteome</keyword>
<dbReference type="GO" id="GO:0005524">
    <property type="term" value="F:ATP binding"/>
    <property type="evidence" value="ECO:0007669"/>
    <property type="project" value="UniProtKB-KW"/>
</dbReference>
<dbReference type="AlphaFoldDB" id="A0A975XZZ7"/>
<dbReference type="EMBL" id="CP077062">
    <property type="protein sequence ID" value="QWZ07925.1"/>
    <property type="molecule type" value="Genomic_DNA"/>
</dbReference>
<dbReference type="InterPro" id="IPR003593">
    <property type="entry name" value="AAA+_ATPase"/>
</dbReference>
<dbReference type="Proteomes" id="UP000683575">
    <property type="component" value="Chromosome"/>
</dbReference>
<dbReference type="SMART" id="SM00382">
    <property type="entry name" value="AAA"/>
    <property type="match status" value="1"/>
</dbReference>
<keyword evidence="2" id="KW-0067">ATP-binding</keyword>
<accession>A0A975XZZ7</accession>
<keyword evidence="2" id="KW-0547">Nucleotide-binding</keyword>
<dbReference type="RefSeq" id="WP_216939435.1">
    <property type="nucleotide sequence ID" value="NZ_CP077062.1"/>
</dbReference>
<reference evidence="2" key="1">
    <citation type="submission" date="2021-06" db="EMBL/GenBank/DDBJ databases">
        <title>Complete genome sequence of Nocardioides sp. G188.</title>
        <authorList>
            <person name="Im W.-T."/>
        </authorList>
    </citation>
    <scope>NUCLEOTIDE SEQUENCE</scope>
    <source>
        <strain evidence="2">G188</strain>
    </source>
</reference>
<dbReference type="Pfam" id="PF13671">
    <property type="entry name" value="AAA_33"/>
    <property type="match status" value="1"/>
</dbReference>
<evidence type="ECO:0000313" key="3">
    <source>
        <dbReference type="Proteomes" id="UP000683575"/>
    </source>
</evidence>